<evidence type="ECO:0000313" key="2">
    <source>
        <dbReference type="EMBL" id="KAK0593576.1"/>
    </source>
</evidence>
<reference evidence="2" key="2">
    <citation type="submission" date="2023-06" db="EMBL/GenBank/DDBJ databases">
        <authorList>
            <person name="Swenson N.G."/>
            <person name="Wegrzyn J.L."/>
            <person name="Mcevoy S.L."/>
        </authorList>
    </citation>
    <scope>NUCLEOTIDE SEQUENCE</scope>
    <source>
        <strain evidence="2">NS2018</strain>
        <tissue evidence="2">Leaf</tissue>
    </source>
</reference>
<evidence type="ECO:0000313" key="3">
    <source>
        <dbReference type="Proteomes" id="UP001168877"/>
    </source>
</evidence>
<organism evidence="2 3">
    <name type="scientific">Acer saccharum</name>
    <name type="common">Sugar maple</name>
    <dbReference type="NCBI Taxonomy" id="4024"/>
    <lineage>
        <taxon>Eukaryota</taxon>
        <taxon>Viridiplantae</taxon>
        <taxon>Streptophyta</taxon>
        <taxon>Embryophyta</taxon>
        <taxon>Tracheophyta</taxon>
        <taxon>Spermatophyta</taxon>
        <taxon>Magnoliopsida</taxon>
        <taxon>eudicotyledons</taxon>
        <taxon>Gunneridae</taxon>
        <taxon>Pentapetalae</taxon>
        <taxon>rosids</taxon>
        <taxon>malvids</taxon>
        <taxon>Sapindales</taxon>
        <taxon>Sapindaceae</taxon>
        <taxon>Hippocastanoideae</taxon>
        <taxon>Acereae</taxon>
        <taxon>Acer</taxon>
    </lineage>
</organism>
<sequence length="254" mass="28874">MAGEGEGDGSDSRYSQGLPNNELEDDTTLITADVTLTTADQSAALVGIQHFSTTNKEIVQRFRASQQQLISDAARQGIDLSTTEGLISPHNLSVPNQQATRLRSTVVIPTLDAPLKARRDPTDRPEILSERLARGSREHREENDSDRGYDQDRMARNRDRLRRRTHWRDRSSFSEEKERGQKLTISQNFNAMGEPEGHRDILIQSLTREVQNNRRQMDALVRRYGRNELSDDESGSLFTNGVLRMPFPDSEYHP</sequence>
<keyword evidence="3" id="KW-1185">Reference proteome</keyword>
<gene>
    <name evidence="2" type="ORF">LWI29_035049</name>
</gene>
<dbReference type="AlphaFoldDB" id="A0AA39VWQ4"/>
<proteinExistence type="predicted"/>
<name>A0AA39VWQ4_ACESA</name>
<dbReference type="Proteomes" id="UP001168877">
    <property type="component" value="Unassembled WGS sequence"/>
</dbReference>
<protein>
    <submittedName>
        <fullName evidence="2">Uncharacterized protein</fullName>
    </submittedName>
</protein>
<reference evidence="2" key="1">
    <citation type="journal article" date="2022" name="Plant J.">
        <title>Strategies of tolerance reflected in two North American maple genomes.</title>
        <authorList>
            <person name="McEvoy S.L."/>
            <person name="Sezen U.U."/>
            <person name="Trouern-Trend A."/>
            <person name="McMahon S.M."/>
            <person name="Schaberg P.G."/>
            <person name="Yang J."/>
            <person name="Wegrzyn J.L."/>
            <person name="Swenson N.G."/>
        </authorList>
    </citation>
    <scope>NUCLEOTIDE SEQUENCE</scope>
    <source>
        <strain evidence="2">NS2018</strain>
    </source>
</reference>
<dbReference type="EMBL" id="JAUESC010000378">
    <property type="protein sequence ID" value="KAK0593576.1"/>
    <property type="molecule type" value="Genomic_DNA"/>
</dbReference>
<feature type="compositionally biased region" description="Basic and acidic residues" evidence="1">
    <location>
        <begin position="115"/>
        <end position="157"/>
    </location>
</feature>
<feature type="region of interest" description="Disordered" evidence="1">
    <location>
        <begin position="1"/>
        <end position="24"/>
    </location>
</feature>
<evidence type="ECO:0000256" key="1">
    <source>
        <dbReference type="SAM" id="MobiDB-lite"/>
    </source>
</evidence>
<feature type="region of interest" description="Disordered" evidence="1">
    <location>
        <begin position="113"/>
        <end position="157"/>
    </location>
</feature>
<comment type="caution">
    <text evidence="2">The sequence shown here is derived from an EMBL/GenBank/DDBJ whole genome shotgun (WGS) entry which is preliminary data.</text>
</comment>
<accession>A0AA39VWQ4</accession>